<feature type="domain" description="HTH cro/C1-type" evidence="2">
    <location>
        <begin position="6"/>
        <end position="60"/>
    </location>
</feature>
<dbReference type="SUPFAM" id="SSF47413">
    <property type="entry name" value="lambda repressor-like DNA-binding domains"/>
    <property type="match status" value="1"/>
</dbReference>
<gene>
    <name evidence="3" type="ORF">SAMN05660349_00746</name>
</gene>
<dbReference type="EMBL" id="FUYQ01000004">
    <property type="protein sequence ID" value="SKB36121.1"/>
    <property type="molecule type" value="Genomic_DNA"/>
</dbReference>
<dbReference type="RefSeq" id="WP_079682453.1">
    <property type="nucleotide sequence ID" value="NZ_FUYQ01000004.1"/>
</dbReference>
<dbReference type="GO" id="GO:0003677">
    <property type="term" value="F:DNA binding"/>
    <property type="evidence" value="ECO:0007669"/>
    <property type="project" value="UniProtKB-KW"/>
</dbReference>
<name>A0A1T5AM55_9BACT</name>
<dbReference type="InterPro" id="IPR001387">
    <property type="entry name" value="Cro/C1-type_HTH"/>
</dbReference>
<dbReference type="PANTHER" id="PTHR46558:SF4">
    <property type="entry name" value="DNA-BIDING PHAGE PROTEIN"/>
    <property type="match status" value="1"/>
</dbReference>
<reference evidence="4" key="1">
    <citation type="submission" date="2017-02" db="EMBL/GenBank/DDBJ databases">
        <authorList>
            <person name="Varghese N."/>
            <person name="Submissions S."/>
        </authorList>
    </citation>
    <scope>NUCLEOTIDE SEQUENCE [LARGE SCALE GENOMIC DNA]</scope>
    <source>
        <strain evidence="4">DSM 24967</strain>
    </source>
</reference>
<dbReference type="PROSITE" id="PS50943">
    <property type="entry name" value="HTH_CROC1"/>
    <property type="match status" value="1"/>
</dbReference>
<dbReference type="PANTHER" id="PTHR46558">
    <property type="entry name" value="TRACRIPTIONAL REGULATORY PROTEIN-RELATED-RELATED"/>
    <property type="match status" value="1"/>
</dbReference>
<dbReference type="SMART" id="SM00530">
    <property type="entry name" value="HTH_XRE"/>
    <property type="match status" value="1"/>
</dbReference>
<dbReference type="InterPro" id="IPR010982">
    <property type="entry name" value="Lambda_DNA-bd_dom_sf"/>
</dbReference>
<accession>A0A1T5AM55</accession>
<dbReference type="Proteomes" id="UP000190852">
    <property type="component" value="Unassembled WGS sequence"/>
</dbReference>
<sequence length="106" mass="12453">MIGKNLKLFRDANMYTQDQVASYLGVERGTLSNYERETREAPLEVLVKLSSLYGVELSDFYEEDQDKVEDKLVCSFRMENLCDDDMKQISKFKDMVMGYLKMERLL</sequence>
<protein>
    <submittedName>
        <fullName evidence="3">Helix-turn-helix</fullName>
    </submittedName>
</protein>
<evidence type="ECO:0000256" key="1">
    <source>
        <dbReference type="ARBA" id="ARBA00023125"/>
    </source>
</evidence>
<proteinExistence type="predicted"/>
<dbReference type="AlphaFoldDB" id="A0A1T5AM55"/>
<dbReference type="Gene3D" id="1.10.260.40">
    <property type="entry name" value="lambda repressor-like DNA-binding domains"/>
    <property type="match status" value="1"/>
</dbReference>
<evidence type="ECO:0000313" key="4">
    <source>
        <dbReference type="Proteomes" id="UP000190852"/>
    </source>
</evidence>
<organism evidence="3 4">
    <name type="scientific">Parabacteroides chartae</name>
    <dbReference type="NCBI Taxonomy" id="1037355"/>
    <lineage>
        <taxon>Bacteria</taxon>
        <taxon>Pseudomonadati</taxon>
        <taxon>Bacteroidota</taxon>
        <taxon>Bacteroidia</taxon>
        <taxon>Bacteroidales</taxon>
        <taxon>Tannerellaceae</taxon>
        <taxon>Parabacteroides</taxon>
    </lineage>
</organism>
<dbReference type="Pfam" id="PF01381">
    <property type="entry name" value="HTH_3"/>
    <property type="match status" value="1"/>
</dbReference>
<evidence type="ECO:0000313" key="3">
    <source>
        <dbReference type="EMBL" id="SKB36121.1"/>
    </source>
</evidence>
<keyword evidence="4" id="KW-1185">Reference proteome</keyword>
<evidence type="ECO:0000259" key="2">
    <source>
        <dbReference type="PROSITE" id="PS50943"/>
    </source>
</evidence>
<keyword evidence="1" id="KW-0238">DNA-binding</keyword>
<dbReference type="CDD" id="cd00093">
    <property type="entry name" value="HTH_XRE"/>
    <property type="match status" value="1"/>
</dbReference>